<comment type="caution">
    <text evidence="1">The sequence shown here is derived from an EMBL/GenBank/DDBJ whole genome shotgun (WGS) entry which is preliminary data.</text>
</comment>
<accession>A0A840A7M3</accession>
<sequence>MRDLAAVPRGDEDSWWAVVATVGRAHRVAEIYRSRAAALEDRAWRAQQVRAYEDFLRRSQRPVPHYSVTPIRRSDLPRKWRPLPALGFLRGEFI</sequence>
<evidence type="ECO:0000313" key="2">
    <source>
        <dbReference type="Proteomes" id="UP000553193"/>
    </source>
</evidence>
<dbReference type="AlphaFoldDB" id="A0A840A7M3"/>
<keyword evidence="2" id="KW-1185">Reference proteome</keyword>
<protein>
    <submittedName>
        <fullName evidence="1">Uncharacterized protein</fullName>
    </submittedName>
</protein>
<name>A0A840A7M3_9PROT</name>
<dbReference type="EMBL" id="JACIDJ010000001">
    <property type="protein sequence ID" value="MBB3897519.1"/>
    <property type="molecule type" value="Genomic_DNA"/>
</dbReference>
<dbReference type="Proteomes" id="UP000553193">
    <property type="component" value="Unassembled WGS sequence"/>
</dbReference>
<gene>
    <name evidence="1" type="ORF">GGQ83_000945</name>
</gene>
<dbReference type="RefSeq" id="WP_184382429.1">
    <property type="nucleotide sequence ID" value="NZ_JACIDJ010000001.1"/>
</dbReference>
<organism evidence="1 2">
    <name type="scientific">Roseococcus suduntuyensis</name>
    <dbReference type="NCBI Taxonomy" id="455361"/>
    <lineage>
        <taxon>Bacteria</taxon>
        <taxon>Pseudomonadati</taxon>
        <taxon>Pseudomonadota</taxon>
        <taxon>Alphaproteobacteria</taxon>
        <taxon>Acetobacterales</taxon>
        <taxon>Roseomonadaceae</taxon>
        <taxon>Roseococcus</taxon>
    </lineage>
</organism>
<evidence type="ECO:0000313" key="1">
    <source>
        <dbReference type="EMBL" id="MBB3897519.1"/>
    </source>
</evidence>
<proteinExistence type="predicted"/>
<reference evidence="1 2" key="1">
    <citation type="submission" date="2020-08" db="EMBL/GenBank/DDBJ databases">
        <title>Genomic Encyclopedia of Type Strains, Phase IV (KMG-IV): sequencing the most valuable type-strain genomes for metagenomic binning, comparative biology and taxonomic classification.</title>
        <authorList>
            <person name="Goeker M."/>
        </authorList>
    </citation>
    <scope>NUCLEOTIDE SEQUENCE [LARGE SCALE GENOMIC DNA]</scope>
    <source>
        <strain evidence="1 2">DSM 19979</strain>
    </source>
</reference>